<organism evidence="1 2">
    <name type="scientific">Sutcliffiella tianshenii</name>
    <dbReference type="NCBI Taxonomy" id="1463404"/>
    <lineage>
        <taxon>Bacteria</taxon>
        <taxon>Bacillati</taxon>
        <taxon>Bacillota</taxon>
        <taxon>Bacilli</taxon>
        <taxon>Bacillales</taxon>
        <taxon>Bacillaceae</taxon>
        <taxon>Sutcliffiella</taxon>
    </lineage>
</organism>
<keyword evidence="2" id="KW-1185">Reference proteome</keyword>
<dbReference type="Proteomes" id="UP000737402">
    <property type="component" value="Unassembled WGS sequence"/>
</dbReference>
<accession>A0ABS2NZT3</accession>
<protein>
    <submittedName>
        <fullName evidence="1">Uncharacterized protein</fullName>
    </submittedName>
</protein>
<reference evidence="1 2" key="1">
    <citation type="submission" date="2021-01" db="EMBL/GenBank/DDBJ databases">
        <title>Genomic Encyclopedia of Type Strains, Phase IV (KMG-IV): sequencing the most valuable type-strain genomes for metagenomic binning, comparative biology and taxonomic classification.</title>
        <authorList>
            <person name="Goeker M."/>
        </authorList>
    </citation>
    <scope>NUCLEOTIDE SEQUENCE [LARGE SCALE GENOMIC DNA]</scope>
    <source>
        <strain evidence="1 2">DSM 25879</strain>
    </source>
</reference>
<gene>
    <name evidence="1" type="ORF">JOC95_002028</name>
</gene>
<evidence type="ECO:0000313" key="2">
    <source>
        <dbReference type="Proteomes" id="UP000737402"/>
    </source>
</evidence>
<evidence type="ECO:0000313" key="1">
    <source>
        <dbReference type="EMBL" id="MBM7620175.1"/>
    </source>
</evidence>
<proteinExistence type="predicted"/>
<sequence length="56" mass="6457">MHILDKHSIVELKLASLNILNSLVFDDIYTKENAAVELREVINYLDRLDQTLDTIS</sequence>
<comment type="caution">
    <text evidence="1">The sequence shown here is derived from an EMBL/GenBank/DDBJ whole genome shotgun (WGS) entry which is preliminary data.</text>
</comment>
<name>A0ABS2NZT3_9BACI</name>
<dbReference type="EMBL" id="JAFBED010000004">
    <property type="protein sequence ID" value="MBM7620175.1"/>
    <property type="molecule type" value="Genomic_DNA"/>
</dbReference>